<feature type="compositionally biased region" description="Low complexity" evidence="1">
    <location>
        <begin position="285"/>
        <end position="310"/>
    </location>
</feature>
<feature type="region of interest" description="Disordered" evidence="1">
    <location>
        <begin position="36"/>
        <end position="65"/>
    </location>
</feature>
<protein>
    <submittedName>
        <fullName evidence="2">Hypp5197 protein</fullName>
    </submittedName>
</protein>
<feature type="region of interest" description="Disordered" evidence="1">
    <location>
        <begin position="80"/>
        <end position="143"/>
    </location>
</feature>
<organism evidence="2 3">
    <name type="scientific">Branchiostoma lanceolatum</name>
    <name type="common">Common lancelet</name>
    <name type="synonym">Amphioxus lanceolatum</name>
    <dbReference type="NCBI Taxonomy" id="7740"/>
    <lineage>
        <taxon>Eukaryota</taxon>
        <taxon>Metazoa</taxon>
        <taxon>Chordata</taxon>
        <taxon>Cephalochordata</taxon>
        <taxon>Leptocardii</taxon>
        <taxon>Amphioxiformes</taxon>
        <taxon>Branchiostomatidae</taxon>
        <taxon>Branchiostoma</taxon>
    </lineage>
</organism>
<dbReference type="Proteomes" id="UP000838412">
    <property type="component" value="Chromosome 9"/>
</dbReference>
<dbReference type="EMBL" id="OV696694">
    <property type="protein sequence ID" value="CAH1273777.1"/>
    <property type="molecule type" value="Genomic_DNA"/>
</dbReference>
<keyword evidence="3" id="KW-1185">Reference proteome</keyword>
<dbReference type="OrthoDB" id="10064377at2759"/>
<sequence>MAAVQRQTSQWGHLEEDSDRQEHYEKEWWKWKGQMRGDAANLRKGDAAASQASQGGPGTWPGFRQNIPTVEQLHSVAPPVATTFTGIPPGGERPPSPTPPWRQGKQLTSQRRAPTVITISREELRSTVHTKAQSKLPAPQRFPAPKFEYQQPVQRLPSAPKQVTPQPVKVQNTPKMEEAPTNTPKVSPANLPAPSQATESHDHLSAEARADYEAARVVGHSDLSGYANVVYDLHVDKGRLATTVQASAKRVRSRGASASGSAAATREGSPVKELEAAGAAETQQQSAGATEAAPTAAPAAAPAAAAAQGQASTQESSISVQQSTTVTVQEESVTASVLESSAQVTQDAAEGNQPSWTVRGSGQGGKSGGGNRKKVFCGRPSDFVPDHLRSAIRAMPGQRSRYIKTYSYVAKHQLME</sequence>
<proteinExistence type="predicted"/>
<name>A0A8K0F1B5_BRALA</name>
<evidence type="ECO:0000256" key="1">
    <source>
        <dbReference type="SAM" id="MobiDB-lite"/>
    </source>
</evidence>
<dbReference type="AlphaFoldDB" id="A0A8K0F1B5"/>
<accession>A0A8K0F1B5</accession>
<reference evidence="2" key="1">
    <citation type="submission" date="2022-01" db="EMBL/GenBank/DDBJ databases">
        <authorList>
            <person name="Braso-Vives M."/>
        </authorList>
    </citation>
    <scope>NUCLEOTIDE SEQUENCE</scope>
</reference>
<feature type="compositionally biased region" description="Pro residues" evidence="1">
    <location>
        <begin position="91"/>
        <end position="100"/>
    </location>
</feature>
<feature type="compositionally biased region" description="Gly residues" evidence="1">
    <location>
        <begin position="361"/>
        <end position="370"/>
    </location>
</feature>
<feature type="region of interest" description="Disordered" evidence="1">
    <location>
        <begin position="1"/>
        <end position="23"/>
    </location>
</feature>
<evidence type="ECO:0000313" key="3">
    <source>
        <dbReference type="Proteomes" id="UP000838412"/>
    </source>
</evidence>
<feature type="region of interest" description="Disordered" evidence="1">
    <location>
        <begin position="339"/>
        <end position="381"/>
    </location>
</feature>
<evidence type="ECO:0000313" key="2">
    <source>
        <dbReference type="EMBL" id="CAH1273777.1"/>
    </source>
</evidence>
<feature type="region of interest" description="Disordered" evidence="1">
    <location>
        <begin position="156"/>
        <end position="199"/>
    </location>
</feature>
<feature type="compositionally biased region" description="Low complexity" evidence="1">
    <location>
        <begin position="254"/>
        <end position="268"/>
    </location>
</feature>
<feature type="compositionally biased region" description="Polar residues" evidence="1">
    <location>
        <begin position="339"/>
        <end position="358"/>
    </location>
</feature>
<feature type="compositionally biased region" description="Polar residues" evidence="1">
    <location>
        <begin position="161"/>
        <end position="185"/>
    </location>
</feature>
<feature type="region of interest" description="Disordered" evidence="1">
    <location>
        <begin position="245"/>
        <end position="310"/>
    </location>
</feature>
<feature type="compositionally biased region" description="Polar residues" evidence="1">
    <location>
        <begin position="1"/>
        <end position="11"/>
    </location>
</feature>
<gene>
    <name evidence="2" type="primary">Hypp5197</name>
    <name evidence="2" type="ORF">BLAG_LOCUS25009</name>
</gene>